<reference evidence="4 5" key="1">
    <citation type="journal article" date="2020" name="Biotechnol. Biofuels">
        <title>New insights from the biogas microbiome by comprehensive genome-resolved metagenomics of nearly 1600 species originating from multiple anaerobic digesters.</title>
        <authorList>
            <person name="Campanaro S."/>
            <person name="Treu L."/>
            <person name="Rodriguez-R L.M."/>
            <person name="Kovalovszki A."/>
            <person name="Ziels R.M."/>
            <person name="Maus I."/>
            <person name="Zhu X."/>
            <person name="Kougias P.G."/>
            <person name="Basile A."/>
            <person name="Luo G."/>
            <person name="Schluter A."/>
            <person name="Konstantinidis K.T."/>
            <person name="Angelidaki I."/>
        </authorList>
    </citation>
    <scope>NUCLEOTIDE SEQUENCE [LARGE SCALE GENOMIC DNA]</scope>
    <source>
        <strain evidence="4">AS27yjCOA_157</strain>
    </source>
</reference>
<dbReference type="InterPro" id="IPR023074">
    <property type="entry name" value="HMG_CoA_Rdtase_cat_sf"/>
</dbReference>
<dbReference type="InterPro" id="IPR009023">
    <property type="entry name" value="HMG_CoA_Rdtase_NAD(P)-bd_sf"/>
</dbReference>
<comment type="caution">
    <text evidence="4">The sequence shown here is derived from an EMBL/GenBank/DDBJ whole genome shotgun (WGS) entry which is preliminary data.</text>
</comment>
<proteinExistence type="inferred from homology"/>
<dbReference type="InterPro" id="IPR002202">
    <property type="entry name" value="HMG_CoA_Rdtase"/>
</dbReference>
<dbReference type="PROSITE" id="PS00318">
    <property type="entry name" value="HMG_COA_REDUCTASE_2"/>
    <property type="match status" value="1"/>
</dbReference>
<dbReference type="GO" id="GO:0015936">
    <property type="term" value="P:coenzyme A metabolic process"/>
    <property type="evidence" value="ECO:0007669"/>
    <property type="project" value="InterPro"/>
</dbReference>
<dbReference type="Pfam" id="PF00368">
    <property type="entry name" value="HMG-CoA_red"/>
    <property type="match status" value="1"/>
</dbReference>
<dbReference type="PANTHER" id="PTHR10572">
    <property type="entry name" value="3-HYDROXY-3-METHYLGLUTARYL-COENZYME A REDUCTASE"/>
    <property type="match status" value="1"/>
</dbReference>
<dbReference type="InterPro" id="IPR009029">
    <property type="entry name" value="HMG_CoA_Rdtase_sub-bd_dom_sf"/>
</dbReference>
<name>A0A7K4AFC8_METSH</name>
<sequence length="425" mass="45219">MTMTSRIPGFYKLPPNERLKAVAEQVAVGSEEISQVERGLVLDQAEKMVENVIGMFQVPLGIATNFVIDGQEVLIPMATEEPSVIAAASNGARMARGGGGFLTSSTGPVMRAQIQATGIDDPFAARQAILHHKDELMAMANELDPMLVKYGGGVKDIEVYVIDSRLGPMVVTHLIVDCRDAMGANAVNTMAEALAPRIEQITGGRVYLRIISNLADLRLARAKAVFRAEDIGGPEVVDGIILAAELAVVDSYRAATHNKGIMNGVTAVVLATGNDTRAVEAGAHSYASRTGRYMSLTRYERNRDGDLVGTIELPVAVGLVGGATRVHPVAKTAVKILAVKSADDLSRKIAAVGLCQNFAALRALASEGIQRGHMSLHARNVAVQAGAKCDLIELVAARMAAERRINVDRAAELIRELEDRGQEGV</sequence>
<evidence type="ECO:0000313" key="5">
    <source>
        <dbReference type="Proteomes" id="UP000544742"/>
    </source>
</evidence>
<dbReference type="PROSITE" id="PS50065">
    <property type="entry name" value="HMG_COA_REDUCTASE_4"/>
    <property type="match status" value="1"/>
</dbReference>
<dbReference type="PROSITE" id="PS00066">
    <property type="entry name" value="HMG_COA_REDUCTASE_1"/>
    <property type="match status" value="1"/>
</dbReference>
<comment type="similarity">
    <text evidence="1 3">Belongs to the HMG-CoA reductase family.</text>
</comment>
<accession>A0A7K4AFC8</accession>
<evidence type="ECO:0000313" key="4">
    <source>
        <dbReference type="EMBL" id="NLJ21644.1"/>
    </source>
</evidence>
<evidence type="ECO:0000256" key="3">
    <source>
        <dbReference type="RuleBase" id="RU361219"/>
    </source>
</evidence>
<protein>
    <recommendedName>
        <fullName evidence="3">3-hydroxy-3-methylglutaryl coenzyme A reductase</fullName>
        <shortName evidence="3">HMG-CoA reductase</shortName>
    </recommendedName>
</protein>
<dbReference type="Proteomes" id="UP000544742">
    <property type="component" value="Unassembled WGS sequence"/>
</dbReference>
<keyword evidence="2 3" id="KW-0560">Oxidoreductase</keyword>
<dbReference type="AlphaFoldDB" id="A0A7K4AFC8"/>
<dbReference type="PRINTS" id="PR00071">
    <property type="entry name" value="HMGCOARDTASE"/>
</dbReference>
<gene>
    <name evidence="4" type="ORF">GX426_00840</name>
</gene>
<organism evidence="4 5">
    <name type="scientific">Methanothrix soehngenii</name>
    <name type="common">Methanosaeta concilii</name>
    <dbReference type="NCBI Taxonomy" id="2223"/>
    <lineage>
        <taxon>Archaea</taxon>
        <taxon>Methanobacteriati</taxon>
        <taxon>Methanobacteriota</taxon>
        <taxon>Stenosarchaea group</taxon>
        <taxon>Methanomicrobia</taxon>
        <taxon>Methanotrichales</taxon>
        <taxon>Methanotrichaceae</taxon>
        <taxon>Methanothrix</taxon>
    </lineage>
</organism>
<dbReference type="PROSITE" id="PS01192">
    <property type="entry name" value="HMG_COA_REDUCTASE_3"/>
    <property type="match status" value="1"/>
</dbReference>
<dbReference type="Gene3D" id="1.10.8.660">
    <property type="match status" value="1"/>
</dbReference>
<dbReference type="EMBL" id="JAAYUN010000014">
    <property type="protein sequence ID" value="NLJ21644.1"/>
    <property type="molecule type" value="Genomic_DNA"/>
</dbReference>
<dbReference type="NCBIfam" id="TIGR00532">
    <property type="entry name" value="HMG_CoA_R_NAD"/>
    <property type="match status" value="1"/>
</dbReference>
<evidence type="ECO:0000256" key="2">
    <source>
        <dbReference type="ARBA" id="ARBA00023002"/>
    </source>
</evidence>
<dbReference type="SUPFAM" id="SSF55035">
    <property type="entry name" value="NAD-binding domain of HMG-CoA reductase"/>
    <property type="match status" value="1"/>
</dbReference>
<dbReference type="InterPro" id="IPR004553">
    <property type="entry name" value="HMG_CoA_Rdtase_bac-typ"/>
</dbReference>
<dbReference type="InterPro" id="IPR023076">
    <property type="entry name" value="HMG_CoA_Rdtase_CS"/>
</dbReference>
<dbReference type="PANTHER" id="PTHR10572:SF24">
    <property type="entry name" value="3-HYDROXY-3-METHYLGLUTARYL-COENZYME A REDUCTASE"/>
    <property type="match status" value="1"/>
</dbReference>
<dbReference type="SUPFAM" id="SSF56542">
    <property type="entry name" value="Substrate-binding domain of HMG-CoA reductase"/>
    <property type="match status" value="1"/>
</dbReference>
<evidence type="ECO:0000256" key="1">
    <source>
        <dbReference type="ARBA" id="ARBA00007661"/>
    </source>
</evidence>
<dbReference type="GO" id="GO:0004420">
    <property type="term" value="F:hydroxymethylglutaryl-CoA reductase (NADPH) activity"/>
    <property type="evidence" value="ECO:0007669"/>
    <property type="project" value="InterPro"/>
</dbReference>
<dbReference type="Gene3D" id="3.90.770.10">
    <property type="entry name" value="3-hydroxy-3-methylglutaryl-coenzyme A Reductase, Chain A, domain 2"/>
    <property type="match status" value="2"/>
</dbReference>
<dbReference type="CDD" id="cd00644">
    <property type="entry name" value="HMG-CoA_reductase_classII"/>
    <property type="match status" value="1"/>
</dbReference>